<name>A0A9D4TNC9_CHLVU</name>
<dbReference type="InterPro" id="IPR015915">
    <property type="entry name" value="Kelch-typ_b-propeller"/>
</dbReference>
<keyword evidence="2" id="KW-0677">Repeat</keyword>
<dbReference type="PANTHER" id="PTHR46093">
    <property type="entry name" value="ACYL-COA-BINDING DOMAIN-CONTAINING PROTEIN 5"/>
    <property type="match status" value="1"/>
</dbReference>
<comment type="caution">
    <text evidence="6">The sequence shown here is derived from an EMBL/GenBank/DDBJ whole genome shotgun (WGS) entry which is preliminary data.</text>
</comment>
<reference evidence="6" key="1">
    <citation type="journal article" date="2019" name="Plant J.">
        <title>Chlorella vulgaris genome assembly and annotation reveals the molecular basis for metabolic acclimation to high light conditions.</title>
        <authorList>
            <person name="Cecchin M."/>
            <person name="Marcolungo L."/>
            <person name="Rossato M."/>
            <person name="Girolomoni L."/>
            <person name="Cosentino E."/>
            <person name="Cuine S."/>
            <person name="Li-Beisson Y."/>
            <person name="Delledonne M."/>
            <person name="Ballottari M."/>
        </authorList>
    </citation>
    <scope>NUCLEOTIDE SEQUENCE</scope>
    <source>
        <strain evidence="6">211/11P</strain>
    </source>
</reference>
<feature type="coiled-coil region" evidence="3">
    <location>
        <begin position="512"/>
        <end position="588"/>
    </location>
</feature>
<evidence type="ECO:0000256" key="2">
    <source>
        <dbReference type="ARBA" id="ARBA00022737"/>
    </source>
</evidence>
<sequence>MVLSWREEASFATLSRAGHSTCAWNGRLLLFGGRTGAAFYSDVWAYDAAARTWELWCECWPHTQRSYHSTTLVGGEVWLCGGSSTDTVVGDVLVFNPATRAWRSPALRGDLSLLRRTAHGACLHPARPHCILLQGGYGTGPEAAADSQDYSYLSDLAELNTRTGVVRALHPAGTPPAARAYHAFAALGACCYVLAGRTASNRLVKGKQVVVLYDAAADRWVTPGVIGGELTPRSSHRAVAAPGGILLFGGAVDISTKGADLHLLTAGAGSGFGGGGRLCWHQLGPPGGGGTTGGTAGGTAAGWPAGRGAHAAEALEGRLYVLGGYGEERLYTGDCWSISLEVAGSGDAAPPVMAPAPRDNPAKQSGGCQHLPEVSEWREARRSRPAAAFAASEPQAGTKRQRLVAAGTRQSPRKATAVAAGEAAQDWCPPAELACAVAAAAAAAAADFKSAGKRVQGAQAVCQQQLLQPPRVVDQAGQGQLPQSHAHAAASTHPQQRLAELQAALQQQQVAAAAREQLISDLQRANSQLQAQCAQWEGLARDRQASELGVQAAAQQHSVQLAELQRQLAAAQRERDDARRAAAVAAQTEHELLDLRSQQRRERDARERDELERDRYIDTLKRDLGEMRQNLAAATESNATQAKLLDSAREDLAREQRAVSGARKTHAEERERFTRTLQEQQDLLAAAQQSRETAQALLEAEQRAYKEARAEVERQNAQAQLQAERAKRAEDARDQLQGKVDEQRADLQRLQAAEERWRASKAAVQSALGVLQKGVEGMP</sequence>
<accession>A0A9D4TNC9</accession>
<proteinExistence type="predicted"/>
<feature type="region of interest" description="Disordered" evidence="4">
    <location>
        <begin position="717"/>
        <end position="741"/>
    </location>
</feature>
<feature type="region of interest" description="Disordered" evidence="4">
    <location>
        <begin position="473"/>
        <end position="497"/>
    </location>
</feature>
<reference evidence="6" key="2">
    <citation type="submission" date="2020-11" db="EMBL/GenBank/DDBJ databases">
        <authorList>
            <person name="Cecchin M."/>
            <person name="Marcolungo L."/>
            <person name="Rossato M."/>
            <person name="Girolomoni L."/>
            <person name="Cosentino E."/>
            <person name="Cuine S."/>
            <person name="Li-Beisson Y."/>
            <person name="Delledonne M."/>
            <person name="Ballottari M."/>
        </authorList>
    </citation>
    <scope>NUCLEOTIDE SEQUENCE</scope>
    <source>
        <strain evidence="6">211/11P</strain>
        <tissue evidence="6">Whole cell</tissue>
    </source>
</reference>
<feature type="domain" description="Attractin/MKLN-like beta-propeller" evidence="5">
    <location>
        <begin position="14"/>
        <end position="250"/>
    </location>
</feature>
<dbReference type="PANTHER" id="PTHR46093:SF18">
    <property type="entry name" value="FIBRONECTIN TYPE-III DOMAIN-CONTAINING PROTEIN"/>
    <property type="match status" value="1"/>
</dbReference>
<evidence type="ECO:0000256" key="1">
    <source>
        <dbReference type="ARBA" id="ARBA00022441"/>
    </source>
</evidence>
<keyword evidence="7" id="KW-1185">Reference proteome</keyword>
<gene>
    <name evidence="6" type="ORF">D9Q98_004821</name>
</gene>
<organism evidence="6 7">
    <name type="scientific">Chlorella vulgaris</name>
    <name type="common">Green alga</name>
    <dbReference type="NCBI Taxonomy" id="3077"/>
    <lineage>
        <taxon>Eukaryota</taxon>
        <taxon>Viridiplantae</taxon>
        <taxon>Chlorophyta</taxon>
        <taxon>core chlorophytes</taxon>
        <taxon>Trebouxiophyceae</taxon>
        <taxon>Chlorellales</taxon>
        <taxon>Chlorellaceae</taxon>
        <taxon>Chlorella clade</taxon>
        <taxon>Chlorella</taxon>
    </lineage>
</organism>
<keyword evidence="3" id="KW-0175">Coiled coil</keyword>
<feature type="compositionally biased region" description="Basic and acidic residues" evidence="4">
    <location>
        <begin position="724"/>
        <end position="741"/>
    </location>
</feature>
<evidence type="ECO:0000256" key="3">
    <source>
        <dbReference type="SAM" id="Coils"/>
    </source>
</evidence>
<evidence type="ECO:0000313" key="7">
    <source>
        <dbReference type="Proteomes" id="UP001055712"/>
    </source>
</evidence>
<dbReference type="EMBL" id="SIDB01000007">
    <property type="protein sequence ID" value="KAI3430224.1"/>
    <property type="molecule type" value="Genomic_DNA"/>
</dbReference>
<dbReference type="InterPro" id="IPR056737">
    <property type="entry name" value="Beta-prop_ATRN-MKLN-like"/>
</dbReference>
<evidence type="ECO:0000259" key="5">
    <source>
        <dbReference type="Pfam" id="PF24981"/>
    </source>
</evidence>
<dbReference type="OrthoDB" id="10251809at2759"/>
<protein>
    <recommendedName>
        <fullName evidence="5">Attractin/MKLN-like beta-propeller domain-containing protein</fullName>
    </recommendedName>
</protein>
<dbReference type="Proteomes" id="UP001055712">
    <property type="component" value="Unassembled WGS sequence"/>
</dbReference>
<keyword evidence="1" id="KW-0880">Kelch repeat</keyword>
<evidence type="ECO:0000313" key="6">
    <source>
        <dbReference type="EMBL" id="KAI3430224.1"/>
    </source>
</evidence>
<dbReference type="SUPFAM" id="SSF117281">
    <property type="entry name" value="Kelch motif"/>
    <property type="match status" value="1"/>
</dbReference>
<dbReference type="AlphaFoldDB" id="A0A9D4TNC9"/>
<evidence type="ECO:0000256" key="4">
    <source>
        <dbReference type="SAM" id="MobiDB-lite"/>
    </source>
</evidence>
<dbReference type="Pfam" id="PF24981">
    <property type="entry name" value="Beta-prop_ATRN-LZTR1"/>
    <property type="match status" value="1"/>
</dbReference>
<dbReference type="Gene3D" id="2.120.10.80">
    <property type="entry name" value="Kelch-type beta propeller"/>
    <property type="match status" value="2"/>
</dbReference>